<dbReference type="SUPFAM" id="SSF52540">
    <property type="entry name" value="P-loop containing nucleoside triphosphate hydrolases"/>
    <property type="match status" value="1"/>
</dbReference>
<dbReference type="InterPro" id="IPR008467">
    <property type="entry name" value="Dynein1_light_intermed_chain"/>
</dbReference>
<gene>
    <name evidence="12" type="ORF">TVAG_268310</name>
</gene>
<dbReference type="STRING" id="5722.A2DLI0"/>
<dbReference type="RefSeq" id="XP_001579784.1">
    <property type="nucleotide sequence ID" value="XM_001579734.1"/>
</dbReference>
<dbReference type="GO" id="GO:0007018">
    <property type="term" value="P:microtubule-based movement"/>
    <property type="evidence" value="ECO:0000318"/>
    <property type="project" value="GO_Central"/>
</dbReference>
<keyword evidence="8 11" id="KW-0243">Dynein</keyword>
<dbReference type="GO" id="GO:0005868">
    <property type="term" value="C:cytoplasmic dynein complex"/>
    <property type="evidence" value="ECO:0000318"/>
    <property type="project" value="GO_Central"/>
</dbReference>
<accession>A2DLI0</accession>
<dbReference type="InParanoid" id="A2DLI0"/>
<organism evidence="12 13">
    <name type="scientific">Trichomonas vaginalis (strain ATCC PRA-98 / G3)</name>
    <dbReference type="NCBI Taxonomy" id="412133"/>
    <lineage>
        <taxon>Eukaryota</taxon>
        <taxon>Metamonada</taxon>
        <taxon>Parabasalia</taxon>
        <taxon>Trichomonadida</taxon>
        <taxon>Trichomonadidae</taxon>
        <taxon>Trichomonas</taxon>
    </lineage>
</organism>
<dbReference type="PANTHER" id="PTHR12688:SF0">
    <property type="entry name" value="DYNEIN LIGHT INTERMEDIATE CHAIN"/>
    <property type="match status" value="1"/>
</dbReference>
<dbReference type="EMBL" id="DS113215">
    <property type="protein sequence ID" value="EAY18798.1"/>
    <property type="molecule type" value="Genomic_DNA"/>
</dbReference>
<dbReference type="AlphaFoldDB" id="A2DLI0"/>
<evidence type="ECO:0000256" key="3">
    <source>
        <dbReference type="ARBA" id="ARBA00022448"/>
    </source>
</evidence>
<dbReference type="GO" id="GO:0005874">
    <property type="term" value="C:microtubule"/>
    <property type="evidence" value="ECO:0007669"/>
    <property type="project" value="UniProtKB-KW"/>
</dbReference>
<evidence type="ECO:0000256" key="11">
    <source>
        <dbReference type="RuleBase" id="RU366047"/>
    </source>
</evidence>
<reference evidence="12" key="1">
    <citation type="submission" date="2006-10" db="EMBL/GenBank/DDBJ databases">
        <authorList>
            <person name="Amadeo P."/>
            <person name="Zhao Q."/>
            <person name="Wortman J."/>
            <person name="Fraser-Liggett C."/>
            <person name="Carlton J."/>
        </authorList>
    </citation>
    <scope>NUCLEOTIDE SEQUENCE</scope>
    <source>
        <strain evidence="12">G3</strain>
    </source>
</reference>
<dbReference type="InterPro" id="IPR027417">
    <property type="entry name" value="P-loop_NTPase"/>
</dbReference>
<dbReference type="InterPro" id="IPR022780">
    <property type="entry name" value="Dynein_light_int_chain"/>
</dbReference>
<evidence type="ECO:0000313" key="13">
    <source>
        <dbReference type="Proteomes" id="UP000001542"/>
    </source>
</evidence>
<keyword evidence="10 11" id="KW-0206">Cytoskeleton</keyword>
<protein>
    <recommendedName>
        <fullName evidence="11">Dynein light intermediate chain</fullName>
    </recommendedName>
</protein>
<keyword evidence="6 11" id="KW-0547">Nucleotide-binding</keyword>
<dbReference type="VEuPathDB" id="TrichDB:TVAGG3_0013380"/>
<dbReference type="KEGG" id="tva:5464312"/>
<comment type="similarity">
    <text evidence="2 11">Belongs to the dynein light intermediate chain family.</text>
</comment>
<dbReference type="GO" id="GO:0000226">
    <property type="term" value="P:microtubule cytoskeleton organization"/>
    <property type="evidence" value="ECO:0000318"/>
    <property type="project" value="GO_Central"/>
</dbReference>
<evidence type="ECO:0000256" key="6">
    <source>
        <dbReference type="ARBA" id="ARBA00022741"/>
    </source>
</evidence>
<evidence type="ECO:0000256" key="2">
    <source>
        <dbReference type="ARBA" id="ARBA00006831"/>
    </source>
</evidence>
<comment type="subunit">
    <text evidence="11">Homodimer. The cytoplasmic dynein 1 complex consists of two catalytic heavy chains (HCs) and a number of non-catalytic subunits presented by intermediate chains (ICs).</text>
</comment>
<evidence type="ECO:0000256" key="1">
    <source>
        <dbReference type="ARBA" id="ARBA00004245"/>
    </source>
</evidence>
<keyword evidence="9 11" id="KW-0505">Motor protein</keyword>
<sequence>MNDSLTKLLDLARGALPELTDCYFFLIGRHGSGKSSLIANFSPEVKELQSRSTFGYEYTDFVHDNKYLIHIYEFNDTAYNNLLFDLIKENIDKSCIIFTFDINHPTTISTDVTNIIAPLYTSLNQFFENTTRQKDLEKYYSTICSKDPINHSQSTMKINTYVPTVFVGTFDESLEDLSDPKFDGYMNYLREAAIPYGASITLSKSKIALELFIYLSLREQISEFYWDKVCERTNYFIPPAWDSIEKVEAVEKEVIEEAEKEIHESDEIKVQDYNSFLSELAKNGHIFSTTSRKKFMSPEKLSSAGQDDYLKQFM</sequence>
<dbReference type="Pfam" id="PF05783">
    <property type="entry name" value="DLIC"/>
    <property type="match status" value="2"/>
</dbReference>
<keyword evidence="5 11" id="KW-0493">Microtubule</keyword>
<reference evidence="12" key="2">
    <citation type="journal article" date="2007" name="Science">
        <title>Draft genome sequence of the sexually transmitted pathogen Trichomonas vaginalis.</title>
        <authorList>
            <person name="Carlton J.M."/>
            <person name="Hirt R.P."/>
            <person name="Silva J.C."/>
            <person name="Delcher A.L."/>
            <person name="Schatz M."/>
            <person name="Zhao Q."/>
            <person name="Wortman J.R."/>
            <person name="Bidwell S.L."/>
            <person name="Alsmark U.C.M."/>
            <person name="Besteiro S."/>
            <person name="Sicheritz-Ponten T."/>
            <person name="Noel C.J."/>
            <person name="Dacks J.B."/>
            <person name="Foster P.G."/>
            <person name="Simillion C."/>
            <person name="Van de Peer Y."/>
            <person name="Miranda-Saavedra D."/>
            <person name="Barton G.J."/>
            <person name="Westrop G.D."/>
            <person name="Mueller S."/>
            <person name="Dessi D."/>
            <person name="Fiori P.L."/>
            <person name="Ren Q."/>
            <person name="Paulsen I."/>
            <person name="Zhang H."/>
            <person name="Bastida-Corcuera F.D."/>
            <person name="Simoes-Barbosa A."/>
            <person name="Brown M.T."/>
            <person name="Hayes R.D."/>
            <person name="Mukherjee M."/>
            <person name="Okumura C.Y."/>
            <person name="Schneider R."/>
            <person name="Smith A.J."/>
            <person name="Vanacova S."/>
            <person name="Villalvazo M."/>
            <person name="Haas B.J."/>
            <person name="Pertea M."/>
            <person name="Feldblyum T.V."/>
            <person name="Utterback T.R."/>
            <person name="Shu C.L."/>
            <person name="Osoegawa K."/>
            <person name="de Jong P.J."/>
            <person name="Hrdy I."/>
            <person name="Horvathova L."/>
            <person name="Zubacova Z."/>
            <person name="Dolezal P."/>
            <person name="Malik S.B."/>
            <person name="Logsdon J.M. Jr."/>
            <person name="Henze K."/>
            <person name="Gupta A."/>
            <person name="Wang C.C."/>
            <person name="Dunne R.L."/>
            <person name="Upcroft J.A."/>
            <person name="Upcroft P."/>
            <person name="White O."/>
            <person name="Salzberg S.L."/>
            <person name="Tang P."/>
            <person name="Chiu C.-H."/>
            <person name="Lee Y.-S."/>
            <person name="Embley T.M."/>
            <person name="Coombs G.H."/>
            <person name="Mottram J.C."/>
            <person name="Tachezy J."/>
            <person name="Fraser-Liggett C.M."/>
            <person name="Johnson P.J."/>
        </authorList>
    </citation>
    <scope>NUCLEOTIDE SEQUENCE [LARGE SCALE GENOMIC DNA]</scope>
    <source>
        <strain evidence="12">G3</strain>
    </source>
</reference>
<evidence type="ECO:0000256" key="5">
    <source>
        <dbReference type="ARBA" id="ARBA00022701"/>
    </source>
</evidence>
<evidence type="ECO:0000256" key="7">
    <source>
        <dbReference type="ARBA" id="ARBA00022840"/>
    </source>
</evidence>
<evidence type="ECO:0000313" key="12">
    <source>
        <dbReference type="EMBL" id="EAY18798.1"/>
    </source>
</evidence>
<keyword evidence="7 11" id="KW-0067">ATP-binding</keyword>
<dbReference type="VEuPathDB" id="TrichDB:TVAG_268310"/>
<dbReference type="PANTHER" id="PTHR12688">
    <property type="entry name" value="DYNEIN LIGHT INTERMEDIATE CHAIN"/>
    <property type="match status" value="1"/>
</dbReference>
<keyword evidence="13" id="KW-1185">Reference proteome</keyword>
<proteinExistence type="inferred from homology"/>
<dbReference type="Proteomes" id="UP000001542">
    <property type="component" value="Unassembled WGS sequence"/>
</dbReference>
<dbReference type="GO" id="GO:0005524">
    <property type="term" value="F:ATP binding"/>
    <property type="evidence" value="ECO:0007669"/>
    <property type="project" value="UniProtKB-KW"/>
</dbReference>
<evidence type="ECO:0000256" key="10">
    <source>
        <dbReference type="ARBA" id="ARBA00023212"/>
    </source>
</evidence>
<evidence type="ECO:0000256" key="4">
    <source>
        <dbReference type="ARBA" id="ARBA00022490"/>
    </source>
</evidence>
<comment type="function">
    <text evidence="11">Acts as one of several non-catalytic accessory components of the cytoplasmic dynein 1 complex that are thought to be involved in linking dynein to cargos and to adapter proteins that regulate dynein function. Cytoplasmic dynein 1 acts as a motor for the intracellular retrograde motility of vesicles and organelles along microtubules. May play a role in binding dynein to membranous organelles or chromosomes.</text>
</comment>
<name>A2DLI0_TRIV3</name>
<comment type="subcellular location">
    <subcellularLocation>
        <location evidence="1 11">Cytoplasm</location>
        <location evidence="1 11">Cytoskeleton</location>
    </subcellularLocation>
</comment>
<keyword evidence="4 11" id="KW-0963">Cytoplasm</keyword>
<dbReference type="GO" id="GO:0045504">
    <property type="term" value="F:dynein heavy chain binding"/>
    <property type="evidence" value="ECO:0000318"/>
    <property type="project" value="GO_Central"/>
</dbReference>
<keyword evidence="3 11" id="KW-0813">Transport</keyword>
<evidence type="ECO:0000256" key="9">
    <source>
        <dbReference type="ARBA" id="ARBA00023175"/>
    </source>
</evidence>
<evidence type="ECO:0000256" key="8">
    <source>
        <dbReference type="ARBA" id="ARBA00023017"/>
    </source>
</evidence>